<keyword evidence="12" id="KW-1185">Reference proteome</keyword>
<evidence type="ECO:0000313" key="12">
    <source>
        <dbReference type="Proteomes" id="UP000648187"/>
    </source>
</evidence>
<keyword evidence="3" id="KW-0479">Metal-binding</keyword>
<evidence type="ECO:0000259" key="10">
    <source>
        <dbReference type="PROSITE" id="PS51522"/>
    </source>
</evidence>
<dbReference type="GO" id="GO:0003723">
    <property type="term" value="F:RNA binding"/>
    <property type="evidence" value="ECO:0007669"/>
    <property type="project" value="UniProtKB-UniRule"/>
</dbReference>
<dbReference type="InterPro" id="IPR024161">
    <property type="entry name" value="Znf_nanos-typ"/>
</dbReference>
<keyword evidence="7 8" id="KW-0694">RNA-binding</keyword>
<dbReference type="PANTHER" id="PTHR12887">
    <property type="entry name" value="NANOS PROTEIN"/>
    <property type="match status" value="1"/>
</dbReference>
<evidence type="ECO:0000256" key="1">
    <source>
        <dbReference type="ARBA" id="ARBA00004496"/>
    </source>
</evidence>
<protein>
    <recommendedName>
        <fullName evidence="10">Nanos-type domain-containing protein</fullName>
    </recommendedName>
</protein>
<dbReference type="Proteomes" id="UP000648187">
    <property type="component" value="Unassembled WGS sequence"/>
</dbReference>
<dbReference type="Pfam" id="PF05741">
    <property type="entry name" value="zf-nanos"/>
    <property type="match status" value="1"/>
</dbReference>
<gene>
    <name evidence="11" type="ORF">HW555_012627</name>
</gene>
<dbReference type="EMBL" id="JACKWZ010000487">
    <property type="protein sequence ID" value="KAF9407294.1"/>
    <property type="molecule type" value="Genomic_DNA"/>
</dbReference>
<keyword evidence="6 8" id="KW-0810">Translation regulation</keyword>
<evidence type="ECO:0000256" key="5">
    <source>
        <dbReference type="ARBA" id="ARBA00022833"/>
    </source>
</evidence>
<keyword evidence="4 8" id="KW-0863">Zinc-finger</keyword>
<evidence type="ECO:0000256" key="8">
    <source>
        <dbReference type="PROSITE-ProRule" id="PRU00855"/>
    </source>
</evidence>
<dbReference type="PROSITE" id="PS51522">
    <property type="entry name" value="ZF_NANOS"/>
    <property type="match status" value="1"/>
</dbReference>
<evidence type="ECO:0000256" key="2">
    <source>
        <dbReference type="ARBA" id="ARBA00022490"/>
    </source>
</evidence>
<organism evidence="11 12">
    <name type="scientific">Spodoptera exigua</name>
    <name type="common">Beet armyworm</name>
    <name type="synonym">Noctua fulgens</name>
    <dbReference type="NCBI Taxonomy" id="7107"/>
    <lineage>
        <taxon>Eukaryota</taxon>
        <taxon>Metazoa</taxon>
        <taxon>Ecdysozoa</taxon>
        <taxon>Arthropoda</taxon>
        <taxon>Hexapoda</taxon>
        <taxon>Insecta</taxon>
        <taxon>Pterygota</taxon>
        <taxon>Neoptera</taxon>
        <taxon>Endopterygota</taxon>
        <taxon>Lepidoptera</taxon>
        <taxon>Glossata</taxon>
        <taxon>Ditrysia</taxon>
        <taxon>Noctuoidea</taxon>
        <taxon>Noctuidae</taxon>
        <taxon>Amphipyrinae</taxon>
        <taxon>Spodoptera</taxon>
    </lineage>
</organism>
<proteinExistence type="inferred from homology"/>
<keyword evidence="5" id="KW-0862">Zinc</keyword>
<reference evidence="11" key="1">
    <citation type="submission" date="2020-08" db="EMBL/GenBank/DDBJ databases">
        <title>Spodoptera exigua strain:BAW_Kor-Di-RS1 Genome sequencing and assembly.</title>
        <authorList>
            <person name="Kim J."/>
            <person name="Nam H.Y."/>
            <person name="Kwon M."/>
            <person name="Choi J.H."/>
            <person name="Cho S.R."/>
            <person name="Kim G.-H."/>
        </authorList>
    </citation>
    <scope>NUCLEOTIDE SEQUENCE</scope>
    <source>
        <strain evidence="11">BAW_Kor-Di-RS1</strain>
        <tissue evidence="11">Whole-body</tissue>
    </source>
</reference>
<feature type="region of interest" description="Disordered" evidence="9">
    <location>
        <begin position="177"/>
        <end position="217"/>
    </location>
</feature>
<evidence type="ECO:0000256" key="3">
    <source>
        <dbReference type="ARBA" id="ARBA00022723"/>
    </source>
</evidence>
<feature type="compositionally biased region" description="Pro residues" evidence="9">
    <location>
        <begin position="181"/>
        <end position="196"/>
    </location>
</feature>
<dbReference type="Gene3D" id="4.10.60.30">
    <property type="entry name" value="Nanos, RNA-binding domain"/>
    <property type="match status" value="1"/>
</dbReference>
<evidence type="ECO:0000313" key="11">
    <source>
        <dbReference type="EMBL" id="KAF9407294.1"/>
    </source>
</evidence>
<evidence type="ECO:0000256" key="7">
    <source>
        <dbReference type="ARBA" id="ARBA00022884"/>
    </source>
</evidence>
<sequence length="310" mass="35187">MYPAKSTYDYMTEINRLFPRPAENVPDAYRTPSALPTMTMSSPFRQSTPVNRSSSSADSLSPDSFPDLSHRSDTDRHSFETPYVVRRQRPIIGRRIFDNKEQPTPATTTLKQYEHDIEFPNSIWQPDEHHLFPPTPPSVKVEPKNYTQNIFYELFPTEKKGFEFKPPVKLSPVSNFTPSPTFSPTPPTAKFPPRMPTSPFRVPSRPNYGPSSSRHQDVKSDKMCTFCRKNGETPLVYMTHSVRENVGNQSIVTCPILRSHVCSTCGASGDNAHTITYCPVLRSSNNGRPLQSTTITLKNTRIKSNGRRRF</sequence>
<feature type="region of interest" description="Disordered" evidence="9">
    <location>
        <begin position="22"/>
        <end position="85"/>
    </location>
</feature>
<accession>A0A835G6R0</accession>
<dbReference type="AlphaFoldDB" id="A0A835G6R0"/>
<comment type="caution">
    <text evidence="11">The sequence shown here is derived from an EMBL/GenBank/DDBJ whole genome shotgun (WGS) entry which is preliminary data.</text>
</comment>
<dbReference type="InterPro" id="IPR008705">
    <property type="entry name" value="Nanos/Xcar2"/>
</dbReference>
<comment type="similarity">
    <text evidence="8">Belongs to the nanos family.</text>
</comment>
<feature type="compositionally biased region" description="Basic and acidic residues" evidence="9">
    <location>
        <begin position="68"/>
        <end position="79"/>
    </location>
</feature>
<dbReference type="GO" id="GO:0005737">
    <property type="term" value="C:cytoplasm"/>
    <property type="evidence" value="ECO:0007669"/>
    <property type="project" value="UniProtKB-SubCell"/>
</dbReference>
<evidence type="ECO:0000256" key="9">
    <source>
        <dbReference type="SAM" id="MobiDB-lite"/>
    </source>
</evidence>
<name>A0A835G6R0_SPOEX</name>
<keyword evidence="2" id="KW-0963">Cytoplasm</keyword>
<feature type="compositionally biased region" description="Polar residues" evidence="9">
    <location>
        <begin position="34"/>
        <end position="52"/>
    </location>
</feature>
<dbReference type="GO" id="GO:0006417">
    <property type="term" value="P:regulation of translation"/>
    <property type="evidence" value="ECO:0007669"/>
    <property type="project" value="UniProtKB-UniRule"/>
</dbReference>
<evidence type="ECO:0000256" key="4">
    <source>
        <dbReference type="ARBA" id="ARBA00022771"/>
    </source>
</evidence>
<feature type="domain" description="Nanos-type" evidence="10">
    <location>
        <begin position="223"/>
        <end position="280"/>
    </location>
</feature>
<comment type="subcellular location">
    <subcellularLocation>
        <location evidence="1">Cytoplasm</location>
    </subcellularLocation>
</comment>
<feature type="compositionally biased region" description="Low complexity" evidence="9">
    <location>
        <begin position="53"/>
        <end position="67"/>
    </location>
</feature>
<dbReference type="InterPro" id="IPR038129">
    <property type="entry name" value="Nanos_sf"/>
</dbReference>
<dbReference type="GO" id="GO:0008270">
    <property type="term" value="F:zinc ion binding"/>
    <property type="evidence" value="ECO:0007669"/>
    <property type="project" value="UniProtKB-KW"/>
</dbReference>
<evidence type="ECO:0000256" key="6">
    <source>
        <dbReference type="ARBA" id="ARBA00022845"/>
    </source>
</evidence>